<accession>A0AAD1WQ13</accession>
<dbReference type="Proteomes" id="UP001295444">
    <property type="component" value="Chromosome 12"/>
</dbReference>
<protein>
    <submittedName>
        <fullName evidence="2">Uncharacterized protein</fullName>
    </submittedName>
</protein>
<name>A0AAD1WQ13_PELCU</name>
<feature type="compositionally biased region" description="Polar residues" evidence="1">
    <location>
        <begin position="43"/>
        <end position="60"/>
    </location>
</feature>
<dbReference type="EMBL" id="OW240923">
    <property type="protein sequence ID" value="CAH2323822.1"/>
    <property type="molecule type" value="Genomic_DNA"/>
</dbReference>
<proteinExistence type="predicted"/>
<dbReference type="AlphaFoldDB" id="A0AAD1WQ13"/>
<feature type="compositionally biased region" description="Basic residues" evidence="1">
    <location>
        <begin position="61"/>
        <end position="78"/>
    </location>
</feature>
<evidence type="ECO:0000313" key="3">
    <source>
        <dbReference type="Proteomes" id="UP001295444"/>
    </source>
</evidence>
<evidence type="ECO:0000313" key="2">
    <source>
        <dbReference type="EMBL" id="CAH2323822.1"/>
    </source>
</evidence>
<reference evidence="2" key="1">
    <citation type="submission" date="2022-03" db="EMBL/GenBank/DDBJ databases">
        <authorList>
            <person name="Alioto T."/>
            <person name="Alioto T."/>
            <person name="Gomez Garrido J."/>
        </authorList>
    </citation>
    <scope>NUCLEOTIDE SEQUENCE</scope>
</reference>
<keyword evidence="3" id="KW-1185">Reference proteome</keyword>
<organism evidence="2 3">
    <name type="scientific">Pelobates cultripes</name>
    <name type="common">Western spadefoot toad</name>
    <dbReference type="NCBI Taxonomy" id="61616"/>
    <lineage>
        <taxon>Eukaryota</taxon>
        <taxon>Metazoa</taxon>
        <taxon>Chordata</taxon>
        <taxon>Craniata</taxon>
        <taxon>Vertebrata</taxon>
        <taxon>Euteleostomi</taxon>
        <taxon>Amphibia</taxon>
        <taxon>Batrachia</taxon>
        <taxon>Anura</taxon>
        <taxon>Pelobatoidea</taxon>
        <taxon>Pelobatidae</taxon>
        <taxon>Pelobates</taxon>
    </lineage>
</organism>
<sequence>MAGEASADIPTDASRDILRRIRDHFEAFWRKLVGKLHLRATPKSPTFTKQSTLPNSQKVNWRTHSRPRPTLTRARRPARQPYRSSTTRQPGSYRPHAPNTSWRRRHTPQHQLQAQRRHRGQGPGRDPRYPTTAKMQRCSGFWDWQYKGKRNSAGLLGQNAAWPQRGIG</sequence>
<gene>
    <name evidence="2" type="ORF">PECUL_23A026923</name>
</gene>
<evidence type="ECO:0000256" key="1">
    <source>
        <dbReference type="SAM" id="MobiDB-lite"/>
    </source>
</evidence>
<feature type="region of interest" description="Disordered" evidence="1">
    <location>
        <begin position="43"/>
        <end position="133"/>
    </location>
</feature>